<organism evidence="8 9">
    <name type="scientific">Propionimicrobium lymphophilum ACS-093-V-SCH5</name>
    <dbReference type="NCBI Taxonomy" id="883161"/>
    <lineage>
        <taxon>Bacteria</taxon>
        <taxon>Bacillati</taxon>
        <taxon>Actinomycetota</taxon>
        <taxon>Actinomycetes</taxon>
        <taxon>Propionibacteriales</taxon>
        <taxon>Propionibacteriaceae</taxon>
        <taxon>Propionimicrobium</taxon>
    </lineage>
</organism>
<evidence type="ECO:0000256" key="2">
    <source>
        <dbReference type="ARBA" id="ARBA00004787"/>
    </source>
</evidence>
<dbReference type="InterPro" id="IPR018294">
    <property type="entry name" value="ISPD_synthase_CS"/>
</dbReference>
<evidence type="ECO:0000256" key="6">
    <source>
        <dbReference type="ARBA" id="ARBA00023229"/>
    </source>
</evidence>
<proteinExistence type="inferred from homology"/>
<protein>
    <recommendedName>
        <fullName evidence="7">2-C-methyl-D-erythritol 4-phosphate cytidylyltransferase</fullName>
        <ecNumber evidence="7">2.7.7.60</ecNumber>
    </recommendedName>
    <alternativeName>
        <fullName evidence="7">4-diphosphocytidyl-2C-methyl-D-erythritol synthase</fullName>
    </alternativeName>
    <alternativeName>
        <fullName evidence="7">MEP cytidylyltransferase</fullName>
        <shortName evidence="7">MCT</shortName>
    </alternativeName>
</protein>
<dbReference type="GO" id="GO:0019288">
    <property type="term" value="P:isopentenyl diphosphate biosynthetic process, methylerythritol 4-phosphate pathway"/>
    <property type="evidence" value="ECO:0007669"/>
    <property type="project" value="UniProtKB-UniRule"/>
</dbReference>
<comment type="pathway">
    <text evidence="2 7">Isoprenoid biosynthesis; isopentenyl diphosphate biosynthesis via DXP pathway; isopentenyl diphosphate from 1-deoxy-D-xylulose 5-phosphate: step 2/6.</text>
</comment>
<keyword evidence="6 7" id="KW-0414">Isoprene biosynthesis</keyword>
<dbReference type="UniPathway" id="UPA00056">
    <property type="reaction ID" value="UER00093"/>
</dbReference>
<comment type="catalytic activity">
    <reaction evidence="1 7">
        <text>2-C-methyl-D-erythritol 4-phosphate + CTP + H(+) = 4-CDP-2-C-methyl-D-erythritol + diphosphate</text>
        <dbReference type="Rhea" id="RHEA:13429"/>
        <dbReference type="ChEBI" id="CHEBI:15378"/>
        <dbReference type="ChEBI" id="CHEBI:33019"/>
        <dbReference type="ChEBI" id="CHEBI:37563"/>
        <dbReference type="ChEBI" id="CHEBI:57823"/>
        <dbReference type="ChEBI" id="CHEBI:58262"/>
        <dbReference type="EC" id="2.7.7.60"/>
    </reaction>
</comment>
<dbReference type="SUPFAM" id="SSF53448">
    <property type="entry name" value="Nucleotide-diphospho-sugar transferases"/>
    <property type="match status" value="1"/>
</dbReference>
<dbReference type="RefSeq" id="WP_016454973.1">
    <property type="nucleotide sequence ID" value="NZ_KE150269.1"/>
</dbReference>
<dbReference type="Proteomes" id="UP000014417">
    <property type="component" value="Unassembled WGS sequence"/>
</dbReference>
<dbReference type="InterPro" id="IPR029044">
    <property type="entry name" value="Nucleotide-diphossugar_trans"/>
</dbReference>
<evidence type="ECO:0000256" key="5">
    <source>
        <dbReference type="ARBA" id="ARBA00022695"/>
    </source>
</evidence>
<dbReference type="GO" id="GO:0050518">
    <property type="term" value="F:2-C-methyl-D-erythritol 4-phosphate cytidylyltransferase activity"/>
    <property type="evidence" value="ECO:0007669"/>
    <property type="project" value="UniProtKB-UniRule"/>
</dbReference>
<accession>S2WN07</accession>
<keyword evidence="5 7" id="KW-0548">Nucleotidyltransferase</keyword>
<gene>
    <name evidence="7" type="primary">ispD</name>
    <name evidence="8" type="ORF">HMPREF9306_00112</name>
</gene>
<evidence type="ECO:0000256" key="7">
    <source>
        <dbReference type="HAMAP-Rule" id="MF_00108"/>
    </source>
</evidence>
<feature type="site" description="Transition state stabilizer" evidence="7">
    <location>
        <position position="15"/>
    </location>
</feature>
<dbReference type="InterPro" id="IPR001228">
    <property type="entry name" value="IspD"/>
</dbReference>
<evidence type="ECO:0000313" key="9">
    <source>
        <dbReference type="Proteomes" id="UP000014417"/>
    </source>
</evidence>
<feature type="site" description="Transition state stabilizer" evidence="7">
    <location>
        <position position="27"/>
    </location>
</feature>
<reference evidence="8 9" key="1">
    <citation type="submission" date="2013-04" db="EMBL/GenBank/DDBJ databases">
        <title>The Genome Sequence of Propionimicrobium lymphophilum ACS-093-V-SCH5.</title>
        <authorList>
            <consortium name="The Broad Institute Genomics Platform"/>
            <person name="Earl A."/>
            <person name="Ward D."/>
            <person name="Feldgarden M."/>
            <person name="Gevers D."/>
            <person name="Saerens B."/>
            <person name="Vaneechoutte M."/>
            <person name="Walker B."/>
            <person name="Young S."/>
            <person name="Zeng Q."/>
            <person name="Gargeya S."/>
            <person name="Fitzgerald M."/>
            <person name="Haas B."/>
            <person name="Abouelleil A."/>
            <person name="Allen A.W."/>
            <person name="Alvarado L."/>
            <person name="Arachchi H.M."/>
            <person name="Berlin A.M."/>
            <person name="Chapman S.B."/>
            <person name="Gainer-Dewar J."/>
            <person name="Goldberg J."/>
            <person name="Griggs A."/>
            <person name="Gujja S."/>
            <person name="Hansen M."/>
            <person name="Howarth C."/>
            <person name="Imamovic A."/>
            <person name="Ireland A."/>
            <person name="Larimer J."/>
            <person name="McCowan C."/>
            <person name="Murphy C."/>
            <person name="Pearson M."/>
            <person name="Poon T.W."/>
            <person name="Priest M."/>
            <person name="Roberts A."/>
            <person name="Saif S."/>
            <person name="Shea T."/>
            <person name="Sisk P."/>
            <person name="Sykes S."/>
            <person name="Wortman J."/>
            <person name="Nusbaum C."/>
            <person name="Birren B."/>
        </authorList>
    </citation>
    <scope>NUCLEOTIDE SEQUENCE [LARGE SCALE GENOMIC DNA]</scope>
    <source>
        <strain evidence="8 9">ACS-093-V-SCH5</strain>
    </source>
</reference>
<dbReference type="HOGENOM" id="CLU_061281_1_1_11"/>
<evidence type="ECO:0000313" key="8">
    <source>
        <dbReference type="EMBL" id="EPD34077.1"/>
    </source>
</evidence>
<feature type="site" description="Positions MEP for the nucleophilic attack" evidence="7">
    <location>
        <position position="155"/>
    </location>
</feature>
<dbReference type="AlphaFoldDB" id="S2WN07"/>
<dbReference type="STRING" id="883161.HMPREF9306_00112"/>
<dbReference type="InterPro" id="IPR050088">
    <property type="entry name" value="IspD/TarI_cytidylyltransf_bact"/>
</dbReference>
<sequence length="234" mass="24649">MNVTGIIVAAGSGTRLGKSTVGGGGPKALRLLAGHPLVRWSARRLVAGGVQKLIIVCLAEHAERFESCLRDLGVELVFCEGGNTRQESVISGLEHVDENCDVVLVHDAARPLVPPSVVERVTQTVAAGNPVVIPVIPVADTIRRLTDDGSEVVDRSYLRAVQTPQGFDPKVLIACHSKNLGSTLTDDSGVCEVEGYEVKLVEGDQLAMKITHPLDFAIAEALAASGAIGEPFES</sequence>
<feature type="site" description="Positions MEP for the nucleophilic attack" evidence="7">
    <location>
        <position position="209"/>
    </location>
</feature>
<dbReference type="EMBL" id="AGZR01000001">
    <property type="protein sequence ID" value="EPD34077.1"/>
    <property type="molecule type" value="Genomic_DNA"/>
</dbReference>
<evidence type="ECO:0000256" key="4">
    <source>
        <dbReference type="ARBA" id="ARBA00022679"/>
    </source>
</evidence>
<dbReference type="PANTHER" id="PTHR32125:SF4">
    <property type="entry name" value="2-C-METHYL-D-ERYTHRITOL 4-PHOSPHATE CYTIDYLYLTRANSFERASE, CHLOROPLASTIC"/>
    <property type="match status" value="1"/>
</dbReference>
<keyword evidence="4 7" id="KW-0808">Transferase</keyword>
<dbReference type="HAMAP" id="MF_00108">
    <property type="entry name" value="IspD"/>
    <property type="match status" value="1"/>
</dbReference>
<evidence type="ECO:0000256" key="1">
    <source>
        <dbReference type="ARBA" id="ARBA00001282"/>
    </source>
</evidence>
<comment type="caution">
    <text evidence="8">The sequence shown here is derived from an EMBL/GenBank/DDBJ whole genome shotgun (WGS) entry which is preliminary data.</text>
</comment>
<dbReference type="OrthoDB" id="9802561at2"/>
<dbReference type="NCBIfam" id="TIGR00453">
    <property type="entry name" value="ispD"/>
    <property type="match status" value="1"/>
</dbReference>
<evidence type="ECO:0000256" key="3">
    <source>
        <dbReference type="ARBA" id="ARBA00009789"/>
    </source>
</evidence>
<name>S2WN07_9ACTN</name>
<dbReference type="InterPro" id="IPR034683">
    <property type="entry name" value="IspD/TarI"/>
</dbReference>
<dbReference type="Gene3D" id="3.90.550.10">
    <property type="entry name" value="Spore Coat Polysaccharide Biosynthesis Protein SpsA, Chain A"/>
    <property type="match status" value="1"/>
</dbReference>
<comment type="function">
    <text evidence="7">Catalyzes the formation of 4-diphosphocytidyl-2-C-methyl-D-erythritol from CTP and 2-C-methyl-D-erythritol 4-phosphate (MEP).</text>
</comment>
<dbReference type="EC" id="2.7.7.60" evidence="7"/>
<dbReference type="CDD" id="cd02516">
    <property type="entry name" value="CDP-ME_synthetase"/>
    <property type="match status" value="1"/>
</dbReference>
<dbReference type="PATRIC" id="fig|883161.3.peg.116"/>
<dbReference type="PANTHER" id="PTHR32125">
    <property type="entry name" value="2-C-METHYL-D-ERYTHRITOL 4-PHOSPHATE CYTIDYLYLTRANSFERASE, CHLOROPLASTIC"/>
    <property type="match status" value="1"/>
</dbReference>
<comment type="similarity">
    <text evidence="3 7">Belongs to the IspD/TarI cytidylyltransferase family. IspD subfamily.</text>
</comment>
<dbReference type="Pfam" id="PF01128">
    <property type="entry name" value="IspD"/>
    <property type="match status" value="1"/>
</dbReference>
<dbReference type="PROSITE" id="PS01295">
    <property type="entry name" value="ISPD"/>
    <property type="match status" value="1"/>
</dbReference>
<keyword evidence="9" id="KW-1185">Reference proteome</keyword>